<dbReference type="eggNOG" id="COG3000">
    <property type="taxonomic scope" value="Bacteria"/>
</dbReference>
<feature type="transmembrane region" description="Helical" evidence="5">
    <location>
        <begin position="43"/>
        <end position="62"/>
    </location>
</feature>
<dbReference type="STRING" id="34103.SAMN05421778_10824"/>
<name>A0A059KRM0_9BURK</name>
<evidence type="ECO:0000256" key="2">
    <source>
        <dbReference type="ARBA" id="ARBA00022692"/>
    </source>
</evidence>
<accession>A0A059KRM0</accession>
<dbReference type="Pfam" id="PF04116">
    <property type="entry name" value="FA_hydroxylase"/>
    <property type="match status" value="1"/>
</dbReference>
<feature type="transmembrane region" description="Helical" evidence="5">
    <location>
        <begin position="227"/>
        <end position="251"/>
    </location>
</feature>
<feature type="domain" description="Fatty acid hydroxylase" evidence="6">
    <location>
        <begin position="178"/>
        <end position="307"/>
    </location>
</feature>
<dbReference type="AlphaFoldDB" id="A0A059KRM0"/>
<keyword evidence="8" id="KW-1185">Reference proteome</keyword>
<evidence type="ECO:0000313" key="7">
    <source>
        <dbReference type="EMBL" id="KDB53884.1"/>
    </source>
</evidence>
<evidence type="ECO:0000313" key="8">
    <source>
        <dbReference type="Proteomes" id="UP000026714"/>
    </source>
</evidence>
<evidence type="ECO:0000256" key="3">
    <source>
        <dbReference type="ARBA" id="ARBA00022989"/>
    </source>
</evidence>
<dbReference type="PANTHER" id="PTHR11863">
    <property type="entry name" value="STEROL DESATURASE"/>
    <property type="match status" value="1"/>
</dbReference>
<dbReference type="InterPro" id="IPR050307">
    <property type="entry name" value="Sterol_Desaturase_Related"/>
</dbReference>
<dbReference type="InterPro" id="IPR006694">
    <property type="entry name" value="Fatty_acid_hydroxylase"/>
</dbReference>
<keyword evidence="4 5" id="KW-0472">Membrane</keyword>
<dbReference type="GO" id="GO:0008610">
    <property type="term" value="P:lipid biosynthetic process"/>
    <property type="evidence" value="ECO:0007669"/>
    <property type="project" value="InterPro"/>
</dbReference>
<dbReference type="GO" id="GO:0005506">
    <property type="term" value="F:iron ion binding"/>
    <property type="evidence" value="ECO:0007669"/>
    <property type="project" value="InterPro"/>
</dbReference>
<reference evidence="7 8" key="1">
    <citation type="journal article" date="2014" name="FEMS Microbiol. Ecol.">
        <title>Sphaerotilus natans encrusted with nanoball-shaped Fe(III) oxide minerals formed by nitrate-reducing mixotrophic Fe(II) oxidation.</title>
        <authorList>
            <person name="Park S."/>
            <person name="Kim D.H."/>
            <person name="Lee J.H."/>
            <person name="Hur H.G."/>
        </authorList>
    </citation>
    <scope>NUCLEOTIDE SEQUENCE [LARGE SCALE GENOMIC DNA]</scope>
    <source>
        <strain evidence="7 8">DSM 6575</strain>
    </source>
</reference>
<comment type="subcellular location">
    <subcellularLocation>
        <location evidence="1">Membrane</location>
    </subcellularLocation>
</comment>
<protein>
    <submittedName>
        <fullName evidence="7">Fatty acid hydroxylase</fullName>
    </submittedName>
</protein>
<sequence>MDDLQHGTRNKKGDWAPTEPLGLAPIWSWPPQPGAVARWLVGYVWPWNLVALATALAVWFLVLPDAAQMAELSWRWIVPLWLANTAGIALWFGAFEARLYRRRAQERRFKYNGKFPAEQPSDVFWFRSQNLDNALRCFLISVPIGTALEALLLWLCASGQAATVSWTEAPLYLAGLALLAPIVHEVHFYGIHRAIHWGPLYRWVHAIHHNSVNPSPWSSLSMHPVEAAAYFGVALWMLALPTHGFIAVLFFHLAGYGAIVGHIGFDRIELGDTHAPRSSAYAHYLHHKHFDVNYCDNGVFPLDHWFGSWHDGSPEGERRMQERFRRRRERVNASSSAS</sequence>
<dbReference type="Proteomes" id="UP000026714">
    <property type="component" value="Unassembled WGS sequence"/>
</dbReference>
<feature type="transmembrane region" description="Helical" evidence="5">
    <location>
        <begin position="133"/>
        <end position="157"/>
    </location>
</feature>
<dbReference type="GO" id="GO:0016491">
    <property type="term" value="F:oxidoreductase activity"/>
    <property type="evidence" value="ECO:0007669"/>
    <property type="project" value="InterPro"/>
</dbReference>
<dbReference type="GO" id="GO:0016020">
    <property type="term" value="C:membrane"/>
    <property type="evidence" value="ECO:0007669"/>
    <property type="project" value="UniProtKB-SubCell"/>
</dbReference>
<organism evidence="7 8">
    <name type="scientific">Sphaerotilus natans subsp. natans DSM 6575</name>
    <dbReference type="NCBI Taxonomy" id="1286631"/>
    <lineage>
        <taxon>Bacteria</taxon>
        <taxon>Pseudomonadati</taxon>
        <taxon>Pseudomonadota</taxon>
        <taxon>Betaproteobacteria</taxon>
        <taxon>Burkholderiales</taxon>
        <taxon>Sphaerotilaceae</taxon>
        <taxon>Sphaerotilus</taxon>
    </lineage>
</organism>
<evidence type="ECO:0000259" key="6">
    <source>
        <dbReference type="Pfam" id="PF04116"/>
    </source>
</evidence>
<evidence type="ECO:0000256" key="5">
    <source>
        <dbReference type="SAM" id="Phobius"/>
    </source>
</evidence>
<gene>
    <name evidence="7" type="ORF">X805_05160</name>
</gene>
<comment type="caution">
    <text evidence="7">The sequence shown here is derived from an EMBL/GenBank/DDBJ whole genome shotgun (WGS) entry which is preliminary data.</text>
</comment>
<keyword evidence="3 5" id="KW-1133">Transmembrane helix</keyword>
<evidence type="ECO:0000256" key="1">
    <source>
        <dbReference type="ARBA" id="ARBA00004370"/>
    </source>
</evidence>
<proteinExistence type="predicted"/>
<dbReference type="RefSeq" id="WP_037477898.1">
    <property type="nucleotide sequence ID" value="NZ_AZRA01000011.1"/>
</dbReference>
<feature type="transmembrane region" description="Helical" evidence="5">
    <location>
        <begin position="169"/>
        <end position="191"/>
    </location>
</feature>
<dbReference type="EMBL" id="AZRA01000011">
    <property type="protein sequence ID" value="KDB53884.1"/>
    <property type="molecule type" value="Genomic_DNA"/>
</dbReference>
<evidence type="ECO:0000256" key="4">
    <source>
        <dbReference type="ARBA" id="ARBA00023136"/>
    </source>
</evidence>
<feature type="transmembrane region" description="Helical" evidence="5">
    <location>
        <begin position="74"/>
        <end position="94"/>
    </location>
</feature>
<keyword evidence="2 5" id="KW-0812">Transmembrane</keyword>